<reference evidence="2" key="1">
    <citation type="submission" date="2022-11" db="UniProtKB">
        <authorList>
            <consortium name="WormBaseParasite"/>
        </authorList>
    </citation>
    <scope>IDENTIFICATION</scope>
</reference>
<sequence>MSLLNSQVPSRFRFYVDNELKKERMGNEIERVYGRTNHGQLFCFITSEKSRYAVRLIIYEEYQHLRIQRERGVHRLRKKEYFTTREDASNFVKEKVRKYSNGELDIYAFRVRLVPMERHVGWIWL</sequence>
<dbReference type="Proteomes" id="UP000887578">
    <property type="component" value="Unplaced"/>
</dbReference>
<protein>
    <submittedName>
        <fullName evidence="2">Uncharacterized protein</fullName>
    </submittedName>
</protein>
<accession>A0A914PMY9</accession>
<evidence type="ECO:0000313" key="1">
    <source>
        <dbReference type="Proteomes" id="UP000887578"/>
    </source>
</evidence>
<proteinExistence type="predicted"/>
<organism evidence="1 2">
    <name type="scientific">Panagrolaimus davidi</name>
    <dbReference type="NCBI Taxonomy" id="227884"/>
    <lineage>
        <taxon>Eukaryota</taxon>
        <taxon>Metazoa</taxon>
        <taxon>Ecdysozoa</taxon>
        <taxon>Nematoda</taxon>
        <taxon>Chromadorea</taxon>
        <taxon>Rhabditida</taxon>
        <taxon>Tylenchina</taxon>
        <taxon>Panagrolaimomorpha</taxon>
        <taxon>Panagrolaimoidea</taxon>
        <taxon>Panagrolaimidae</taxon>
        <taxon>Panagrolaimus</taxon>
    </lineage>
</organism>
<evidence type="ECO:0000313" key="2">
    <source>
        <dbReference type="WBParaSite" id="PDA_v2.g17323.t1"/>
    </source>
</evidence>
<keyword evidence="1" id="KW-1185">Reference proteome</keyword>
<name>A0A914PMY9_9BILA</name>
<dbReference type="AlphaFoldDB" id="A0A914PMY9"/>
<dbReference type="WBParaSite" id="PDA_v2.g17323.t1">
    <property type="protein sequence ID" value="PDA_v2.g17323.t1"/>
    <property type="gene ID" value="PDA_v2.g17323"/>
</dbReference>